<dbReference type="Proteomes" id="UP000279994">
    <property type="component" value="Unassembled WGS sequence"/>
</dbReference>
<dbReference type="AlphaFoldDB" id="A0A3N0GPG7"/>
<protein>
    <submittedName>
        <fullName evidence="2">DUF3618 domain-containing protein</fullName>
    </submittedName>
</protein>
<keyword evidence="1" id="KW-1133">Transmembrane helix</keyword>
<evidence type="ECO:0000313" key="2">
    <source>
        <dbReference type="EMBL" id="RNM14373.1"/>
    </source>
</evidence>
<keyword evidence="1" id="KW-0472">Membrane</keyword>
<reference evidence="2 3" key="1">
    <citation type="submission" date="2018-11" db="EMBL/GenBank/DDBJ databases">
        <authorList>
            <person name="Li F."/>
        </authorList>
    </citation>
    <scope>NUCLEOTIDE SEQUENCE [LARGE SCALE GENOMIC DNA]</scope>
    <source>
        <strain evidence="2 3">Gsoil 818</strain>
    </source>
</reference>
<sequence>MADTVTFPRSRPRRGVRVGDRNLSSIEGDIEVTRERLASTIDQLVYRTSPKTIARREVNQVKGYFVAADGSPRTDNIVKVVGGVVAVVVVFGLIRKIVK</sequence>
<dbReference type="EMBL" id="RJSF01000040">
    <property type="protein sequence ID" value="RNM14373.1"/>
    <property type="molecule type" value="Genomic_DNA"/>
</dbReference>
<proteinExistence type="predicted"/>
<organism evidence="2 3">
    <name type="scientific">Nocardioides pocheonensis</name>
    <dbReference type="NCBI Taxonomy" id="661485"/>
    <lineage>
        <taxon>Bacteria</taxon>
        <taxon>Bacillati</taxon>
        <taxon>Actinomycetota</taxon>
        <taxon>Actinomycetes</taxon>
        <taxon>Propionibacteriales</taxon>
        <taxon>Nocardioidaceae</taxon>
        <taxon>Nocardioides</taxon>
    </lineage>
</organism>
<feature type="transmembrane region" description="Helical" evidence="1">
    <location>
        <begin position="77"/>
        <end position="94"/>
    </location>
</feature>
<comment type="caution">
    <text evidence="2">The sequence shown here is derived from an EMBL/GenBank/DDBJ whole genome shotgun (WGS) entry which is preliminary data.</text>
</comment>
<keyword evidence="1" id="KW-0812">Transmembrane</keyword>
<dbReference type="InterPro" id="IPR022062">
    <property type="entry name" value="DUF3618"/>
</dbReference>
<accession>A0A3N0GPG7</accession>
<dbReference type="OrthoDB" id="5149496at2"/>
<keyword evidence="3" id="KW-1185">Reference proteome</keyword>
<evidence type="ECO:0000256" key="1">
    <source>
        <dbReference type="SAM" id="Phobius"/>
    </source>
</evidence>
<dbReference type="Pfam" id="PF12277">
    <property type="entry name" value="DUF3618"/>
    <property type="match status" value="1"/>
</dbReference>
<evidence type="ECO:0000313" key="3">
    <source>
        <dbReference type="Proteomes" id="UP000279994"/>
    </source>
</evidence>
<name>A0A3N0GPG7_9ACTN</name>
<gene>
    <name evidence="2" type="ORF">EFL26_12045</name>
</gene>